<dbReference type="GO" id="GO:0008270">
    <property type="term" value="F:zinc ion binding"/>
    <property type="evidence" value="ECO:0007669"/>
    <property type="project" value="UniProtKB-UniRule"/>
</dbReference>
<feature type="binding site" evidence="14">
    <location>
        <position position="189"/>
    </location>
    <ligand>
        <name>Zn(2+)</name>
        <dbReference type="ChEBI" id="CHEBI:29105"/>
        <label>2</label>
    </ligand>
</feature>
<organism evidence="18 19">
    <name type="scientific">Afipia broomeae ATCC 49717</name>
    <dbReference type="NCBI Taxonomy" id="883078"/>
    <lineage>
        <taxon>Bacteria</taxon>
        <taxon>Pseudomonadati</taxon>
        <taxon>Pseudomonadota</taxon>
        <taxon>Alphaproteobacteria</taxon>
        <taxon>Hyphomicrobiales</taxon>
        <taxon>Nitrobacteraceae</taxon>
        <taxon>Afipia</taxon>
    </lineage>
</organism>
<dbReference type="Pfam" id="PF01556">
    <property type="entry name" value="DnaJ_C"/>
    <property type="match status" value="1"/>
</dbReference>
<feature type="binding site" evidence="14">
    <location>
        <position position="186"/>
    </location>
    <ligand>
        <name>Zn(2+)</name>
        <dbReference type="ChEBI" id="CHEBI:29105"/>
        <label>2</label>
    </ligand>
</feature>
<comment type="cofactor">
    <cofactor evidence="14">
        <name>Zn(2+)</name>
        <dbReference type="ChEBI" id="CHEBI:29105"/>
    </cofactor>
    <text evidence="14">Binds 2 Zn(2+) ions per monomer.</text>
</comment>
<dbReference type="InterPro" id="IPR001623">
    <property type="entry name" value="DnaJ_domain"/>
</dbReference>
<feature type="repeat" description="CXXCXGXG motif" evidence="14">
    <location>
        <begin position="200"/>
        <end position="207"/>
    </location>
</feature>
<comment type="function">
    <text evidence="11 14">Participates actively in the response to hyperosmotic and heat shock by preventing the aggregation of stress-denatured proteins and by disaggregating proteins, also in an autonomous, DnaK-independent fashion. Unfolded proteins bind initially to DnaJ; upon interaction with the DnaJ-bound protein, DnaK hydrolyzes its bound ATP, resulting in the formation of a stable complex. GrpE releases ADP from DnaK; ATP binding to DnaK triggers the release of the substrate protein, thus completing the reaction cycle. Several rounds of ATP-dependent interactions between DnaJ, DnaK and GrpE are required for fully efficient folding. Also involved, together with DnaK and GrpE, in the DNA replication of plasmids through activation of initiation proteins.</text>
</comment>
<keyword evidence="3 14" id="KW-0963">Cytoplasm</keyword>
<dbReference type="FunFam" id="2.10.230.10:FF:000002">
    <property type="entry name" value="Molecular chaperone DnaJ"/>
    <property type="match status" value="1"/>
</dbReference>
<dbReference type="GO" id="GO:0031072">
    <property type="term" value="F:heat shock protein binding"/>
    <property type="evidence" value="ECO:0007669"/>
    <property type="project" value="InterPro"/>
</dbReference>
<name>K8NZX8_9BRAD</name>
<dbReference type="InterPro" id="IPR001305">
    <property type="entry name" value="HSP_DnaJ_Cys-rich_dom"/>
</dbReference>
<reference evidence="18 19" key="1">
    <citation type="submission" date="2012-04" db="EMBL/GenBank/DDBJ databases">
        <title>The Genome Sequence of Afipia broomeae ATCC 49717.</title>
        <authorList>
            <consortium name="The Broad Institute Genome Sequencing Platform"/>
            <person name="Earl A."/>
            <person name="Ward D."/>
            <person name="Feldgarden M."/>
            <person name="Gevers D."/>
            <person name="Huys G."/>
            <person name="Walker B."/>
            <person name="Young S.K."/>
            <person name="Zeng Q."/>
            <person name="Gargeya S."/>
            <person name="Fitzgerald M."/>
            <person name="Haas B."/>
            <person name="Abouelleil A."/>
            <person name="Alvarado L."/>
            <person name="Arachchi H.M."/>
            <person name="Berlin A."/>
            <person name="Chapman S.B."/>
            <person name="Goldberg J."/>
            <person name="Griggs A."/>
            <person name="Gujja S."/>
            <person name="Hansen M."/>
            <person name="Howarth C."/>
            <person name="Imamovic A."/>
            <person name="Larimer J."/>
            <person name="McCowen C."/>
            <person name="Montmayeur A."/>
            <person name="Murphy C."/>
            <person name="Neiman D."/>
            <person name="Pearson M."/>
            <person name="Priest M."/>
            <person name="Roberts A."/>
            <person name="Saif S."/>
            <person name="Shea T."/>
            <person name="Sisk P."/>
            <person name="Sykes S."/>
            <person name="Wortman J."/>
            <person name="Nusbaum C."/>
            <person name="Birren B."/>
        </authorList>
    </citation>
    <scope>NUCLEOTIDE SEQUENCE [LARGE SCALE GENOMIC DNA]</scope>
    <source>
        <strain evidence="18 19">ATCC 49717</strain>
    </source>
</reference>
<dbReference type="EMBL" id="AGWX01000005">
    <property type="protein sequence ID" value="EKS34726.1"/>
    <property type="molecule type" value="Genomic_DNA"/>
</dbReference>
<dbReference type="GO" id="GO:0006260">
    <property type="term" value="P:DNA replication"/>
    <property type="evidence" value="ECO:0007669"/>
    <property type="project" value="UniProtKB-KW"/>
</dbReference>
<feature type="binding site" evidence="14">
    <location>
        <position position="203"/>
    </location>
    <ligand>
        <name>Zn(2+)</name>
        <dbReference type="ChEBI" id="CHEBI:29105"/>
        <label>1</label>
    </ligand>
</feature>
<dbReference type="Gene3D" id="2.10.230.10">
    <property type="entry name" value="Heat shock protein DnaJ, cysteine-rich domain"/>
    <property type="match status" value="1"/>
</dbReference>
<dbReference type="PROSITE" id="PS51188">
    <property type="entry name" value="ZF_CR"/>
    <property type="match status" value="1"/>
</dbReference>
<keyword evidence="9 14" id="KW-0346">Stress response</keyword>
<evidence type="ECO:0000256" key="6">
    <source>
        <dbReference type="ARBA" id="ARBA00022737"/>
    </source>
</evidence>
<dbReference type="eggNOG" id="COG0484">
    <property type="taxonomic scope" value="Bacteria"/>
</dbReference>
<dbReference type="CDD" id="cd06257">
    <property type="entry name" value="DnaJ"/>
    <property type="match status" value="1"/>
</dbReference>
<feature type="repeat" description="CXXCXGXG motif" evidence="14">
    <location>
        <begin position="147"/>
        <end position="154"/>
    </location>
</feature>
<accession>K8NZX8</accession>
<evidence type="ECO:0000256" key="15">
    <source>
        <dbReference type="PROSITE-ProRule" id="PRU00546"/>
    </source>
</evidence>
<dbReference type="PROSITE" id="PS00636">
    <property type="entry name" value="DNAJ_1"/>
    <property type="match status" value="1"/>
</dbReference>
<comment type="subunit">
    <text evidence="2 14">Homodimer.</text>
</comment>
<dbReference type="SUPFAM" id="SSF57938">
    <property type="entry name" value="DnaJ/Hsp40 cysteine-rich domain"/>
    <property type="match status" value="1"/>
</dbReference>
<dbReference type="SUPFAM" id="SSF49493">
    <property type="entry name" value="HSP40/DnaJ peptide-binding domain"/>
    <property type="match status" value="2"/>
</dbReference>
<dbReference type="InterPro" id="IPR018253">
    <property type="entry name" value="DnaJ_domain_CS"/>
</dbReference>
<dbReference type="InterPro" id="IPR036869">
    <property type="entry name" value="J_dom_sf"/>
</dbReference>
<protein>
    <recommendedName>
        <fullName evidence="13 14">Chaperone protein DnaJ</fullName>
    </recommendedName>
</protein>
<evidence type="ECO:0000256" key="11">
    <source>
        <dbReference type="ARBA" id="ARBA00053423"/>
    </source>
</evidence>
<keyword evidence="7 14" id="KW-0863">Zinc-finger</keyword>
<dbReference type="FunFam" id="1.10.287.110:FF:000034">
    <property type="entry name" value="Chaperone protein DnaJ"/>
    <property type="match status" value="1"/>
</dbReference>
<evidence type="ECO:0000256" key="13">
    <source>
        <dbReference type="ARBA" id="ARBA00067609"/>
    </source>
</evidence>
<dbReference type="CDD" id="cd10719">
    <property type="entry name" value="DnaJ_zf"/>
    <property type="match status" value="1"/>
</dbReference>
<dbReference type="PRINTS" id="PR00625">
    <property type="entry name" value="JDOMAIN"/>
</dbReference>
<dbReference type="HOGENOM" id="CLU_017633_0_7_5"/>
<comment type="domain">
    <text evidence="14">The J domain is necessary and sufficient to stimulate DnaK ATPase activity. Zinc center 1 plays an important role in the autonomous, DnaK-independent chaperone activity of DnaJ. Zinc center 2 is essential for interaction with DnaK and for DnaJ activity.</text>
</comment>
<dbReference type="PROSITE" id="PS50076">
    <property type="entry name" value="DNAJ_2"/>
    <property type="match status" value="1"/>
</dbReference>
<feature type="domain" description="J" evidence="16">
    <location>
        <begin position="5"/>
        <end position="70"/>
    </location>
</feature>
<evidence type="ECO:0000259" key="16">
    <source>
        <dbReference type="PROSITE" id="PS50076"/>
    </source>
</evidence>
<dbReference type="AlphaFoldDB" id="K8NZX8"/>
<dbReference type="PATRIC" id="fig|883078.3.peg.4788"/>
<keyword evidence="6 14" id="KW-0677">Repeat</keyword>
<dbReference type="Proteomes" id="UP000001096">
    <property type="component" value="Unassembled WGS sequence"/>
</dbReference>
<dbReference type="PANTHER" id="PTHR43096:SF48">
    <property type="entry name" value="CHAPERONE PROTEIN DNAJ"/>
    <property type="match status" value="1"/>
</dbReference>
<evidence type="ECO:0000256" key="9">
    <source>
        <dbReference type="ARBA" id="ARBA00023016"/>
    </source>
</evidence>
<evidence type="ECO:0000259" key="17">
    <source>
        <dbReference type="PROSITE" id="PS51188"/>
    </source>
</evidence>
<evidence type="ECO:0000256" key="14">
    <source>
        <dbReference type="HAMAP-Rule" id="MF_01152"/>
    </source>
</evidence>
<evidence type="ECO:0000256" key="10">
    <source>
        <dbReference type="ARBA" id="ARBA00023186"/>
    </source>
</evidence>
<evidence type="ECO:0000256" key="3">
    <source>
        <dbReference type="ARBA" id="ARBA00022490"/>
    </source>
</evidence>
<comment type="similarity">
    <text evidence="12 14">Belongs to the DnaJ family.</text>
</comment>
<dbReference type="NCBIfam" id="NF008035">
    <property type="entry name" value="PRK10767.1"/>
    <property type="match status" value="1"/>
</dbReference>
<dbReference type="GO" id="GO:0005524">
    <property type="term" value="F:ATP binding"/>
    <property type="evidence" value="ECO:0007669"/>
    <property type="project" value="InterPro"/>
</dbReference>
<dbReference type="Pfam" id="PF00226">
    <property type="entry name" value="DnaJ"/>
    <property type="match status" value="1"/>
</dbReference>
<dbReference type="CDD" id="cd10747">
    <property type="entry name" value="DnaJ_C"/>
    <property type="match status" value="1"/>
</dbReference>
<dbReference type="Gene3D" id="1.10.287.110">
    <property type="entry name" value="DnaJ domain"/>
    <property type="match status" value="1"/>
</dbReference>
<dbReference type="FunFam" id="2.60.260.20:FF:000004">
    <property type="entry name" value="Molecular chaperone DnaJ"/>
    <property type="match status" value="1"/>
</dbReference>
<gene>
    <name evidence="14" type="primary">dnaJ</name>
    <name evidence="18" type="ORF">HMPREF9695_04636</name>
</gene>
<dbReference type="GO" id="GO:0005737">
    <property type="term" value="C:cytoplasm"/>
    <property type="evidence" value="ECO:0007669"/>
    <property type="project" value="UniProtKB-SubCell"/>
</dbReference>
<dbReference type="InterPro" id="IPR012724">
    <property type="entry name" value="DnaJ"/>
</dbReference>
<feature type="domain" description="CR-type" evidence="17">
    <location>
        <begin position="134"/>
        <end position="212"/>
    </location>
</feature>
<keyword evidence="4 14" id="KW-0235">DNA replication</keyword>
<dbReference type="Gene3D" id="2.60.260.20">
    <property type="entry name" value="Urease metallochaperone UreE, N-terminal domain"/>
    <property type="match status" value="2"/>
</dbReference>
<dbReference type="GO" id="GO:0009408">
    <property type="term" value="P:response to heat"/>
    <property type="evidence" value="ECO:0007669"/>
    <property type="project" value="InterPro"/>
</dbReference>
<dbReference type="Pfam" id="PF00684">
    <property type="entry name" value="DnaJ_CXXCXGXG"/>
    <property type="match status" value="1"/>
</dbReference>
<proteinExistence type="inferred from homology"/>
<keyword evidence="5 14" id="KW-0479">Metal-binding</keyword>
<evidence type="ECO:0000256" key="7">
    <source>
        <dbReference type="ARBA" id="ARBA00022771"/>
    </source>
</evidence>
<feature type="binding site" evidence="14">
    <location>
        <position position="147"/>
    </location>
    <ligand>
        <name>Zn(2+)</name>
        <dbReference type="ChEBI" id="CHEBI:29105"/>
        <label>1</label>
    </ligand>
</feature>
<dbReference type="HAMAP" id="MF_01152">
    <property type="entry name" value="DnaJ"/>
    <property type="match status" value="1"/>
</dbReference>
<sequence>MSKACYYETLEVERSVDEAGLKSAFRKLAMKWHPDKNPGDPSCEHKFKEISEAYEILKDGNKRAAYDRYGHAAFEQGNGNGHAHGFGAGFASSFSDIFEDLFGMAGQRGGRGGRERGADLRYNMEITLEEAFSGKTAQINIPVAVTCETCSGTGAKAGTKPKTCSMCGGAGRVRQAQGFFTLERTCPGCQGRGQMIETPCASCSGQGRVQKERTLSVNIPQGVEDGTRIRLAGEGEAGVQGGPAGDLYIFLSLAAHKFFQRDGADLHCRVPVSMVTAAMGGEFDVPTIDKGKTKVNVPSGTQSGRRFRVAGKGMPVLRSRQTGDLYVQVVVETPQNLTKKQKELLAEFEKLSSGDTQPEAAGFFKMVKDFFGTRANSP</sequence>
<feature type="binding site" evidence="14">
    <location>
        <position position="200"/>
    </location>
    <ligand>
        <name>Zn(2+)</name>
        <dbReference type="ChEBI" id="CHEBI:29105"/>
        <label>1</label>
    </ligand>
</feature>
<feature type="binding site" evidence="14">
    <location>
        <position position="150"/>
    </location>
    <ligand>
        <name>Zn(2+)</name>
        <dbReference type="ChEBI" id="CHEBI:29105"/>
        <label>1</label>
    </ligand>
</feature>
<evidence type="ECO:0000313" key="19">
    <source>
        <dbReference type="Proteomes" id="UP000001096"/>
    </source>
</evidence>
<keyword evidence="19" id="KW-1185">Reference proteome</keyword>
<dbReference type="InterPro" id="IPR036410">
    <property type="entry name" value="HSP_DnaJ_Cys-rich_dom_sf"/>
</dbReference>
<evidence type="ECO:0000256" key="1">
    <source>
        <dbReference type="ARBA" id="ARBA00004496"/>
    </source>
</evidence>
<feature type="binding site" evidence="14">
    <location>
        <position position="164"/>
    </location>
    <ligand>
        <name>Zn(2+)</name>
        <dbReference type="ChEBI" id="CHEBI:29105"/>
        <label>2</label>
    </ligand>
</feature>
<feature type="binding site" evidence="14">
    <location>
        <position position="167"/>
    </location>
    <ligand>
        <name>Zn(2+)</name>
        <dbReference type="ChEBI" id="CHEBI:29105"/>
        <label>2</label>
    </ligand>
</feature>
<dbReference type="RefSeq" id="WP_006023340.1">
    <property type="nucleotide sequence ID" value="NZ_KB375284.1"/>
</dbReference>
<feature type="zinc finger region" description="CR-type" evidence="15">
    <location>
        <begin position="134"/>
        <end position="212"/>
    </location>
</feature>
<dbReference type="PANTHER" id="PTHR43096">
    <property type="entry name" value="DNAJ HOMOLOG 1, MITOCHONDRIAL-RELATED"/>
    <property type="match status" value="1"/>
</dbReference>
<dbReference type="GO" id="GO:0051082">
    <property type="term" value="F:unfolded protein binding"/>
    <property type="evidence" value="ECO:0007669"/>
    <property type="project" value="UniProtKB-UniRule"/>
</dbReference>
<dbReference type="SUPFAM" id="SSF46565">
    <property type="entry name" value="Chaperone J-domain"/>
    <property type="match status" value="1"/>
</dbReference>
<dbReference type="InterPro" id="IPR002939">
    <property type="entry name" value="DnaJ_C"/>
</dbReference>
<keyword evidence="10 14" id="KW-0143">Chaperone</keyword>
<dbReference type="GO" id="GO:0042026">
    <property type="term" value="P:protein refolding"/>
    <property type="evidence" value="ECO:0007669"/>
    <property type="project" value="TreeGrafter"/>
</dbReference>
<evidence type="ECO:0000256" key="2">
    <source>
        <dbReference type="ARBA" id="ARBA00011738"/>
    </source>
</evidence>
<feature type="repeat" description="CXXCXGXG motif" evidence="14">
    <location>
        <begin position="164"/>
        <end position="171"/>
    </location>
</feature>
<dbReference type="InterPro" id="IPR008971">
    <property type="entry name" value="HSP40/DnaJ_pept-bd"/>
</dbReference>
<evidence type="ECO:0000256" key="4">
    <source>
        <dbReference type="ARBA" id="ARBA00022705"/>
    </source>
</evidence>
<evidence type="ECO:0000313" key="18">
    <source>
        <dbReference type="EMBL" id="EKS34726.1"/>
    </source>
</evidence>
<evidence type="ECO:0000256" key="8">
    <source>
        <dbReference type="ARBA" id="ARBA00022833"/>
    </source>
</evidence>
<evidence type="ECO:0000256" key="5">
    <source>
        <dbReference type="ARBA" id="ARBA00022723"/>
    </source>
</evidence>
<comment type="subcellular location">
    <subcellularLocation>
        <location evidence="1 14">Cytoplasm</location>
    </subcellularLocation>
</comment>
<comment type="caution">
    <text evidence="18">The sequence shown here is derived from an EMBL/GenBank/DDBJ whole genome shotgun (WGS) entry which is preliminary data.</text>
</comment>
<evidence type="ECO:0000256" key="12">
    <source>
        <dbReference type="ARBA" id="ARBA00061004"/>
    </source>
</evidence>
<keyword evidence="8 14" id="KW-0862">Zinc</keyword>
<feature type="repeat" description="CXXCXGXG motif" evidence="14">
    <location>
        <begin position="186"/>
        <end position="193"/>
    </location>
</feature>
<dbReference type="SMART" id="SM00271">
    <property type="entry name" value="DnaJ"/>
    <property type="match status" value="1"/>
</dbReference>
<dbReference type="NCBIfam" id="TIGR02349">
    <property type="entry name" value="DnaJ_bact"/>
    <property type="match status" value="1"/>
</dbReference>